<comment type="caution">
    <text evidence="1">The sequence shown here is derived from an EMBL/GenBank/DDBJ whole genome shotgun (WGS) entry which is preliminary data.</text>
</comment>
<sequence length="63" mass="7760">MLNDMNYDELDDLYIGMSRFLHEELARRNFGIIDSMKMVRKFDEIRELIKERQHDLEKKELRA</sequence>
<dbReference type="AlphaFoldDB" id="A0A5D6W900"/>
<accession>A0A5D6W900</accession>
<proteinExistence type="predicted"/>
<dbReference type="EMBL" id="VTOY01000001">
    <property type="protein sequence ID" value="TYZ24961.1"/>
    <property type="molecule type" value="Genomic_DNA"/>
</dbReference>
<reference evidence="1 2" key="1">
    <citation type="submission" date="2019-08" db="EMBL/GenBank/DDBJ databases">
        <title>Selenomonas sp. mPRGC5 and Selenomonas sp. mPRGC8 isolated from ruminal fluid of dairy goat (Capra hircus).</title>
        <authorList>
            <person name="Poothong S."/>
            <person name="Nuengjamnong C."/>
            <person name="Tanasupawat S."/>
        </authorList>
    </citation>
    <scope>NUCLEOTIDE SEQUENCE [LARGE SCALE GENOMIC DNA]</scope>
    <source>
        <strain evidence="2">mPRGC5</strain>
    </source>
</reference>
<keyword evidence="2" id="KW-1185">Reference proteome</keyword>
<name>A0A5D6W900_9FIRM</name>
<dbReference type="RefSeq" id="WP_149170580.1">
    <property type="nucleotide sequence ID" value="NZ_VTOY01000001.1"/>
</dbReference>
<protein>
    <submittedName>
        <fullName evidence="1">Uncharacterized protein</fullName>
    </submittedName>
</protein>
<dbReference type="Proteomes" id="UP000323646">
    <property type="component" value="Unassembled WGS sequence"/>
</dbReference>
<organism evidence="1 2">
    <name type="scientific">Selenomonas ruminis</name>
    <dbReference type="NCBI Taxonomy" id="2593411"/>
    <lineage>
        <taxon>Bacteria</taxon>
        <taxon>Bacillati</taxon>
        <taxon>Bacillota</taxon>
        <taxon>Negativicutes</taxon>
        <taxon>Selenomonadales</taxon>
        <taxon>Selenomonadaceae</taxon>
        <taxon>Selenomonas</taxon>
    </lineage>
</organism>
<evidence type="ECO:0000313" key="1">
    <source>
        <dbReference type="EMBL" id="TYZ24961.1"/>
    </source>
</evidence>
<evidence type="ECO:0000313" key="2">
    <source>
        <dbReference type="Proteomes" id="UP000323646"/>
    </source>
</evidence>
<gene>
    <name evidence="1" type="ORF">FZ040_02680</name>
</gene>